<dbReference type="InterPro" id="IPR004821">
    <property type="entry name" value="Cyt_trans-like"/>
</dbReference>
<evidence type="ECO:0000259" key="16">
    <source>
        <dbReference type="SMART" id="SM00904"/>
    </source>
</evidence>
<dbReference type="EC" id="2.7.7.2" evidence="15"/>
<evidence type="ECO:0000256" key="1">
    <source>
        <dbReference type="ARBA" id="ARBA00002121"/>
    </source>
</evidence>
<reference evidence="17 18" key="1">
    <citation type="journal article" date="2018" name="Nat. Biotechnol.">
        <title>A standardized bacterial taxonomy based on genome phylogeny substantially revises the tree of life.</title>
        <authorList>
            <person name="Parks D.H."/>
            <person name="Chuvochina M."/>
            <person name="Waite D.W."/>
            <person name="Rinke C."/>
            <person name="Skarshewski A."/>
            <person name="Chaumeil P.A."/>
            <person name="Hugenholtz P."/>
        </authorList>
    </citation>
    <scope>NUCLEOTIDE SEQUENCE [LARGE SCALE GENOMIC DNA]</scope>
    <source>
        <strain evidence="17">UBA9667</strain>
    </source>
</reference>
<evidence type="ECO:0000256" key="14">
    <source>
        <dbReference type="ARBA" id="ARBA00049494"/>
    </source>
</evidence>
<gene>
    <name evidence="17" type="ORF">DHW31_07495</name>
</gene>
<dbReference type="InterPro" id="IPR015864">
    <property type="entry name" value="FAD_synthase"/>
</dbReference>
<comment type="catalytic activity">
    <reaction evidence="13 15">
        <text>riboflavin + ATP = FMN + ADP + H(+)</text>
        <dbReference type="Rhea" id="RHEA:14357"/>
        <dbReference type="ChEBI" id="CHEBI:15378"/>
        <dbReference type="ChEBI" id="CHEBI:30616"/>
        <dbReference type="ChEBI" id="CHEBI:57986"/>
        <dbReference type="ChEBI" id="CHEBI:58210"/>
        <dbReference type="ChEBI" id="CHEBI:456216"/>
        <dbReference type="EC" id="2.7.1.26"/>
    </reaction>
</comment>
<keyword evidence="4 15" id="KW-0285">Flavoprotein</keyword>
<dbReference type="GO" id="GO:0009231">
    <property type="term" value="P:riboflavin biosynthetic process"/>
    <property type="evidence" value="ECO:0007669"/>
    <property type="project" value="InterPro"/>
</dbReference>
<proteinExistence type="inferred from homology"/>
<dbReference type="SMART" id="SM00904">
    <property type="entry name" value="Flavokinase"/>
    <property type="match status" value="1"/>
</dbReference>
<keyword evidence="5 15" id="KW-0288">FMN</keyword>
<evidence type="ECO:0000256" key="13">
    <source>
        <dbReference type="ARBA" id="ARBA00047880"/>
    </source>
</evidence>
<accession>A0A3D2SEC1</accession>
<comment type="similarity">
    <text evidence="15">Belongs to the ribF family.</text>
</comment>
<dbReference type="EC" id="2.7.1.26" evidence="15"/>
<dbReference type="Gene3D" id="2.40.30.30">
    <property type="entry name" value="Riboflavin kinase-like"/>
    <property type="match status" value="1"/>
</dbReference>
<evidence type="ECO:0000256" key="2">
    <source>
        <dbReference type="ARBA" id="ARBA00004726"/>
    </source>
</evidence>
<dbReference type="CDD" id="cd02064">
    <property type="entry name" value="FAD_synthetase_N"/>
    <property type="match status" value="1"/>
</dbReference>
<sequence length="308" mass="35158">MQIIDNIPDLPLEPCVATIGFFDGVHLGHRFLIEQVKELAKDQELRSALITFPVHPRQVMKSDYRPELLTTPEEKIELLKAQGVDYCIMLDFTVELSQLSALSFMKDILQQRYNVSTLIIGYDHRFGHNRSEGFEDYVRYGQQIGMNVYRAQACMIDDLNISSSLVRTHLLEGKIDLSTRYLGYNYSIEGVVVGGYRVGRTIGFPTANLDLRESNKLIPSDGVYAVRVEVKGCLYAGMLNIGYRPTLDNGSKKSIEVHILRFDEDIYDEKIRLYFVSRIRSEMKFSGLDELIAQLKRDAAFVDSVLPR</sequence>
<evidence type="ECO:0000256" key="10">
    <source>
        <dbReference type="ARBA" id="ARBA00022827"/>
    </source>
</evidence>
<comment type="pathway">
    <text evidence="3 15">Cofactor biosynthesis; FMN biosynthesis; FMN from riboflavin (ATP route): step 1/1.</text>
</comment>
<evidence type="ECO:0000256" key="5">
    <source>
        <dbReference type="ARBA" id="ARBA00022643"/>
    </source>
</evidence>
<dbReference type="Proteomes" id="UP000263098">
    <property type="component" value="Unassembled WGS sequence"/>
</dbReference>
<dbReference type="PANTHER" id="PTHR22749:SF6">
    <property type="entry name" value="RIBOFLAVIN KINASE"/>
    <property type="match status" value="1"/>
</dbReference>
<evidence type="ECO:0000256" key="3">
    <source>
        <dbReference type="ARBA" id="ARBA00005201"/>
    </source>
</evidence>
<comment type="pathway">
    <text evidence="2 15">Cofactor biosynthesis; FAD biosynthesis; FAD from FMN: step 1/1.</text>
</comment>
<dbReference type="PIRSF" id="PIRSF004491">
    <property type="entry name" value="FAD_Synth"/>
    <property type="match status" value="1"/>
</dbReference>
<evidence type="ECO:0000313" key="17">
    <source>
        <dbReference type="EMBL" id="HCK24605.1"/>
    </source>
</evidence>
<dbReference type="InterPro" id="IPR015865">
    <property type="entry name" value="Riboflavin_kinase_bac/euk"/>
</dbReference>
<protein>
    <recommendedName>
        <fullName evidence="15">Riboflavin biosynthesis protein</fullName>
    </recommendedName>
    <domain>
        <recommendedName>
            <fullName evidence="15">Riboflavin kinase</fullName>
            <ecNumber evidence="15">2.7.1.26</ecNumber>
        </recommendedName>
        <alternativeName>
            <fullName evidence="15">Flavokinase</fullName>
        </alternativeName>
    </domain>
    <domain>
        <recommendedName>
            <fullName evidence="15">FMN adenylyltransferase</fullName>
            <ecNumber evidence="15">2.7.7.2</ecNumber>
        </recommendedName>
        <alternativeName>
            <fullName evidence="15">FAD pyrophosphorylase</fullName>
        </alternativeName>
        <alternativeName>
            <fullName evidence="15">FAD synthase</fullName>
        </alternativeName>
    </domain>
</protein>
<dbReference type="SUPFAM" id="SSF52374">
    <property type="entry name" value="Nucleotidylyl transferase"/>
    <property type="match status" value="1"/>
</dbReference>
<comment type="catalytic activity">
    <reaction evidence="14 15">
        <text>FMN + ATP + H(+) = FAD + diphosphate</text>
        <dbReference type="Rhea" id="RHEA:17237"/>
        <dbReference type="ChEBI" id="CHEBI:15378"/>
        <dbReference type="ChEBI" id="CHEBI:30616"/>
        <dbReference type="ChEBI" id="CHEBI:33019"/>
        <dbReference type="ChEBI" id="CHEBI:57692"/>
        <dbReference type="ChEBI" id="CHEBI:58210"/>
        <dbReference type="EC" id="2.7.7.2"/>
    </reaction>
</comment>
<keyword evidence="7 15" id="KW-0548">Nucleotidyltransferase</keyword>
<dbReference type="GO" id="GO:0005524">
    <property type="term" value="F:ATP binding"/>
    <property type="evidence" value="ECO:0007669"/>
    <property type="project" value="UniProtKB-UniRule"/>
</dbReference>
<evidence type="ECO:0000256" key="6">
    <source>
        <dbReference type="ARBA" id="ARBA00022679"/>
    </source>
</evidence>
<dbReference type="InterPro" id="IPR014729">
    <property type="entry name" value="Rossmann-like_a/b/a_fold"/>
</dbReference>
<dbReference type="GO" id="GO:0003919">
    <property type="term" value="F:FMN adenylyltransferase activity"/>
    <property type="evidence" value="ECO:0007669"/>
    <property type="project" value="UniProtKB-UniRule"/>
</dbReference>
<evidence type="ECO:0000256" key="15">
    <source>
        <dbReference type="PIRNR" id="PIRNR004491"/>
    </source>
</evidence>
<dbReference type="UniPathway" id="UPA00276">
    <property type="reaction ID" value="UER00406"/>
</dbReference>
<dbReference type="NCBIfam" id="NF004162">
    <property type="entry name" value="PRK05627.1-5"/>
    <property type="match status" value="1"/>
</dbReference>
<keyword evidence="9 15" id="KW-0418">Kinase</keyword>
<dbReference type="UniPathway" id="UPA00277">
    <property type="reaction ID" value="UER00407"/>
</dbReference>
<dbReference type="GO" id="GO:0006747">
    <property type="term" value="P:FAD biosynthetic process"/>
    <property type="evidence" value="ECO:0007669"/>
    <property type="project" value="UniProtKB-UniRule"/>
</dbReference>
<dbReference type="Pfam" id="PF06574">
    <property type="entry name" value="FAD_syn"/>
    <property type="match status" value="1"/>
</dbReference>
<keyword evidence="8 15" id="KW-0547">Nucleotide-binding</keyword>
<evidence type="ECO:0000256" key="8">
    <source>
        <dbReference type="ARBA" id="ARBA00022741"/>
    </source>
</evidence>
<dbReference type="InterPro" id="IPR023465">
    <property type="entry name" value="Riboflavin_kinase_dom_sf"/>
</dbReference>
<dbReference type="InterPro" id="IPR002606">
    <property type="entry name" value="Riboflavin_kinase_bac"/>
</dbReference>
<dbReference type="GO" id="GO:0009398">
    <property type="term" value="P:FMN biosynthetic process"/>
    <property type="evidence" value="ECO:0007669"/>
    <property type="project" value="UniProtKB-UniRule"/>
</dbReference>
<dbReference type="Pfam" id="PF01687">
    <property type="entry name" value="Flavokinase"/>
    <property type="match status" value="1"/>
</dbReference>
<dbReference type="FunFam" id="3.40.50.620:FF:000021">
    <property type="entry name" value="Riboflavin biosynthesis protein"/>
    <property type="match status" value="1"/>
</dbReference>
<dbReference type="NCBIfam" id="TIGR00083">
    <property type="entry name" value="ribF"/>
    <property type="match status" value="1"/>
</dbReference>
<dbReference type="InterPro" id="IPR023468">
    <property type="entry name" value="Riboflavin_kinase"/>
</dbReference>
<evidence type="ECO:0000313" key="18">
    <source>
        <dbReference type="Proteomes" id="UP000263098"/>
    </source>
</evidence>
<organism evidence="17 18">
    <name type="scientific">Bacteroides graminisolvens</name>
    <dbReference type="NCBI Taxonomy" id="477666"/>
    <lineage>
        <taxon>Bacteria</taxon>
        <taxon>Pseudomonadati</taxon>
        <taxon>Bacteroidota</taxon>
        <taxon>Bacteroidia</taxon>
        <taxon>Bacteroidales</taxon>
        <taxon>Bacteroidaceae</taxon>
        <taxon>Bacteroides</taxon>
    </lineage>
</organism>
<name>A0A3D2SEC1_9BACE</name>
<dbReference type="GO" id="GO:0008531">
    <property type="term" value="F:riboflavin kinase activity"/>
    <property type="evidence" value="ECO:0007669"/>
    <property type="project" value="UniProtKB-UniRule"/>
</dbReference>
<evidence type="ECO:0000256" key="12">
    <source>
        <dbReference type="ARBA" id="ARBA00023268"/>
    </source>
</evidence>
<dbReference type="NCBIfam" id="TIGR00125">
    <property type="entry name" value="cyt_tran_rel"/>
    <property type="match status" value="1"/>
</dbReference>
<evidence type="ECO:0000256" key="9">
    <source>
        <dbReference type="ARBA" id="ARBA00022777"/>
    </source>
</evidence>
<dbReference type="SUPFAM" id="SSF82114">
    <property type="entry name" value="Riboflavin kinase-like"/>
    <property type="match status" value="1"/>
</dbReference>
<dbReference type="Gene3D" id="3.40.50.620">
    <property type="entry name" value="HUPs"/>
    <property type="match status" value="1"/>
</dbReference>
<keyword evidence="12" id="KW-0511">Multifunctional enzyme</keyword>
<keyword evidence="6 15" id="KW-0808">Transferase</keyword>
<keyword evidence="11 15" id="KW-0067">ATP-binding</keyword>
<comment type="caution">
    <text evidence="17">The sequence shown here is derived from an EMBL/GenBank/DDBJ whole genome shotgun (WGS) entry which is preliminary data.</text>
</comment>
<evidence type="ECO:0000256" key="11">
    <source>
        <dbReference type="ARBA" id="ARBA00022840"/>
    </source>
</evidence>
<keyword evidence="10 15" id="KW-0274">FAD</keyword>
<dbReference type="PANTHER" id="PTHR22749">
    <property type="entry name" value="RIBOFLAVIN KINASE/FMN ADENYLYLTRANSFERASE"/>
    <property type="match status" value="1"/>
</dbReference>
<evidence type="ECO:0000256" key="7">
    <source>
        <dbReference type="ARBA" id="ARBA00022695"/>
    </source>
</evidence>
<evidence type="ECO:0000256" key="4">
    <source>
        <dbReference type="ARBA" id="ARBA00022630"/>
    </source>
</evidence>
<feature type="domain" description="Riboflavin kinase" evidence="16">
    <location>
        <begin position="181"/>
        <end position="307"/>
    </location>
</feature>
<comment type="function">
    <text evidence="1">Catalyzes the phosphorylation of riboflavin to FMN followed by the adenylation of FMN to FAD.</text>
</comment>
<dbReference type="EMBL" id="DPVG01000269">
    <property type="protein sequence ID" value="HCK24605.1"/>
    <property type="molecule type" value="Genomic_DNA"/>
</dbReference>
<dbReference type="AlphaFoldDB" id="A0A3D2SEC1"/>